<evidence type="ECO:0000256" key="1">
    <source>
        <dbReference type="SAM" id="MobiDB-lite"/>
    </source>
</evidence>
<proteinExistence type="predicted"/>
<sequence>MYEIIHYLDDAENDLYQDWLDSLRDRVAKVAIIKRVARMELGLFGDCKPLRDGVWELRVDVGPGYRVYYAHVGRRVILLTSGGDKRSQSRDIERAVRLLKDWERRNGQDIPNSRGSDGRDVPQRPATGR</sequence>
<dbReference type="AlphaFoldDB" id="A0A6I6E9Z6"/>
<dbReference type="PIRSF" id="PIRSF028744">
    <property type="entry name" value="Addict_mod_HI1419"/>
    <property type="match status" value="1"/>
</dbReference>
<dbReference type="InterPro" id="IPR009241">
    <property type="entry name" value="HigB-like"/>
</dbReference>
<dbReference type="PANTHER" id="PTHR41791:SF1">
    <property type="entry name" value="SSL7039 PROTEIN"/>
    <property type="match status" value="1"/>
</dbReference>
<keyword evidence="3" id="KW-1185">Reference proteome</keyword>
<dbReference type="Proteomes" id="UP000426424">
    <property type="component" value="Chromosome"/>
</dbReference>
<dbReference type="Pfam" id="PF05973">
    <property type="entry name" value="Gp49"/>
    <property type="match status" value="1"/>
</dbReference>
<dbReference type="NCBIfam" id="TIGR02683">
    <property type="entry name" value="upstrm_HI1419"/>
    <property type="match status" value="1"/>
</dbReference>
<dbReference type="OrthoDB" id="9800258at2"/>
<dbReference type="RefSeq" id="WP_153975715.1">
    <property type="nucleotide sequence ID" value="NZ_CP039268.1"/>
</dbReference>
<evidence type="ECO:0000313" key="3">
    <source>
        <dbReference type="Proteomes" id="UP000426424"/>
    </source>
</evidence>
<dbReference type="InterPro" id="IPR014056">
    <property type="entry name" value="TypeIITA-like_toxin_pred"/>
</dbReference>
<accession>A0A6I6E9Z6</accession>
<gene>
    <name evidence="2" type="ORF">E6P07_11365</name>
</gene>
<dbReference type="KEGG" id="ttp:E6P07_11365"/>
<reference evidence="2 3" key="1">
    <citation type="submission" date="2019-12" db="EMBL/GenBank/DDBJ databases">
        <title>The complete genome of the thermophilic, anoxygenic phototrophic gammaproteobacterium Thermochromatium tepidum.</title>
        <authorList>
            <person name="Sattley W.M."/>
            <person name="Swingley W.D."/>
            <person name="Burchell B.M."/>
            <person name="Gurbani S.A."/>
            <person name="Kujawa C.M."/>
            <person name="Nuccio D.A."/>
            <person name="Schladweiler J."/>
            <person name="Shaffer K.N."/>
            <person name="Stokes L.M."/>
            <person name="Touchman J.W."/>
            <person name="Blankenship R.E."/>
            <person name="Madigan M.T."/>
        </authorList>
    </citation>
    <scope>NUCLEOTIDE SEQUENCE [LARGE SCALE GENOMIC DNA]</scope>
    <source>
        <strain evidence="2 3">ATCC 43061</strain>
    </source>
</reference>
<name>A0A6I6E9Z6_THETI</name>
<dbReference type="PANTHER" id="PTHR41791">
    <property type="entry name" value="SSL7039 PROTEIN"/>
    <property type="match status" value="1"/>
</dbReference>
<protein>
    <submittedName>
        <fullName evidence="2">Type II toxin-antitoxin system RelE/ParE family toxin</fullName>
    </submittedName>
</protein>
<evidence type="ECO:0000313" key="2">
    <source>
        <dbReference type="EMBL" id="QGU33523.1"/>
    </source>
</evidence>
<dbReference type="EMBL" id="CP039268">
    <property type="protein sequence ID" value="QGU33523.1"/>
    <property type="molecule type" value="Genomic_DNA"/>
</dbReference>
<organism evidence="2 3">
    <name type="scientific">Thermochromatium tepidum ATCC 43061</name>
    <dbReference type="NCBI Taxonomy" id="316276"/>
    <lineage>
        <taxon>Bacteria</taxon>
        <taxon>Pseudomonadati</taxon>
        <taxon>Pseudomonadota</taxon>
        <taxon>Gammaproteobacteria</taxon>
        <taxon>Chromatiales</taxon>
        <taxon>Chromatiaceae</taxon>
        <taxon>Thermochromatium</taxon>
    </lineage>
</organism>
<feature type="region of interest" description="Disordered" evidence="1">
    <location>
        <begin position="104"/>
        <end position="129"/>
    </location>
</feature>